<proteinExistence type="inferred from homology"/>
<dbReference type="Proteomes" id="UP000325161">
    <property type="component" value="Chromosome"/>
</dbReference>
<keyword evidence="2 5" id="KW-0808">Transferase</keyword>
<evidence type="ECO:0000256" key="1">
    <source>
        <dbReference type="ARBA" id="ARBA00009836"/>
    </source>
</evidence>
<dbReference type="InterPro" id="IPR042081">
    <property type="entry name" value="RNA_2'-PTrans_C"/>
</dbReference>
<dbReference type="PANTHER" id="PTHR12684">
    <property type="entry name" value="PUTATIVE PHOSPHOTRANSFERASE"/>
    <property type="match status" value="1"/>
</dbReference>
<keyword evidence="7" id="KW-1185">Reference proteome</keyword>
<dbReference type="InterPro" id="IPR022928">
    <property type="entry name" value="RNA_2'-PTrans_KptA"/>
</dbReference>
<dbReference type="KEGG" id="pacr:FXN63_15915"/>
<name>A0A5C0AXF8_9BURK</name>
<dbReference type="EC" id="2.7.1.-" evidence="5"/>
<dbReference type="InterPro" id="IPR002745">
    <property type="entry name" value="Ptrans_KptA/Tpt1"/>
</dbReference>
<dbReference type="EMBL" id="CP043046">
    <property type="protein sequence ID" value="QEI07162.1"/>
    <property type="molecule type" value="Genomic_DNA"/>
</dbReference>
<reference evidence="6 7" key="1">
    <citation type="submission" date="2019-08" db="EMBL/GenBank/DDBJ databases">
        <title>Amphibian skin-associated Pigmentiphaga: genome sequence and occurrence across geography and hosts.</title>
        <authorList>
            <person name="Bletz M.C."/>
            <person name="Bunk B."/>
            <person name="Sproeer C."/>
            <person name="Biwer P."/>
            <person name="Reiter S."/>
            <person name="Rabemananjara F.C.E."/>
            <person name="Schulz S."/>
            <person name="Overmann J."/>
            <person name="Vences M."/>
        </authorList>
    </citation>
    <scope>NUCLEOTIDE SEQUENCE [LARGE SCALE GENOMIC DNA]</scope>
    <source>
        <strain evidence="6 7">Mada1488</strain>
    </source>
</reference>
<dbReference type="GO" id="GO:0006388">
    <property type="term" value="P:tRNA splicing, via endonucleolytic cleavage and ligation"/>
    <property type="evidence" value="ECO:0007669"/>
    <property type="project" value="UniProtKB-UniRule"/>
</dbReference>
<keyword evidence="3 5" id="KW-0520">NAD</keyword>
<dbReference type="RefSeq" id="WP_148816209.1">
    <property type="nucleotide sequence ID" value="NZ_CP043046.1"/>
</dbReference>
<organism evidence="6 7">
    <name type="scientific">Pigmentiphaga aceris</name>
    <dbReference type="NCBI Taxonomy" id="1940612"/>
    <lineage>
        <taxon>Bacteria</taxon>
        <taxon>Pseudomonadati</taxon>
        <taxon>Pseudomonadota</taxon>
        <taxon>Betaproteobacteria</taxon>
        <taxon>Burkholderiales</taxon>
        <taxon>Alcaligenaceae</taxon>
        <taxon>Pigmentiphaga</taxon>
    </lineage>
</organism>
<dbReference type="Gene3D" id="1.10.10.970">
    <property type="entry name" value="RNA 2'-phosphotransferase, Tpt1/KptA family, N-terminal domain"/>
    <property type="match status" value="1"/>
</dbReference>
<dbReference type="Gene3D" id="3.20.170.30">
    <property type="match status" value="1"/>
</dbReference>
<evidence type="ECO:0000256" key="4">
    <source>
        <dbReference type="ARBA" id="ARBA00025212"/>
    </source>
</evidence>
<dbReference type="OrthoDB" id="4537997at2"/>
<dbReference type="InterPro" id="IPR042080">
    <property type="entry name" value="RNA_2'-PTrans_N"/>
</dbReference>
<dbReference type="AlphaFoldDB" id="A0A5C0AXF8"/>
<evidence type="ECO:0000313" key="7">
    <source>
        <dbReference type="Proteomes" id="UP000325161"/>
    </source>
</evidence>
<gene>
    <name evidence="5" type="primary">kptA</name>
    <name evidence="6" type="ORF">FXN63_15915</name>
</gene>
<dbReference type="GO" id="GO:0003950">
    <property type="term" value="F:NAD+ poly-ADP-ribosyltransferase activity"/>
    <property type="evidence" value="ECO:0007669"/>
    <property type="project" value="InterPro"/>
</dbReference>
<accession>A0A5C0AXF8</accession>
<protein>
    <recommendedName>
        <fullName evidence="5">Probable RNA 2'-phosphotransferase</fullName>
        <ecNumber evidence="5">2.7.1.-</ecNumber>
    </recommendedName>
</protein>
<sequence length="187" mass="20250">MNSKQANETSKFLSFVLRHEPQAIGIELDREGWADVDALIAGAAAQGRELDYAAIASIVEGNDKKRFALSEDGKRIRAVQGHSTQSVTVTHVEKTPPEVLYHGTATRFLASIQQQGLLAGARHHVHLSQDIDTAVSVGKRYGQVVVLRVEAARLHAQGVTFFQADNGVWLVNHVPADALQVLDTPAA</sequence>
<evidence type="ECO:0000313" key="6">
    <source>
        <dbReference type="EMBL" id="QEI07162.1"/>
    </source>
</evidence>
<dbReference type="Pfam" id="PF01885">
    <property type="entry name" value="PTS_2-RNA"/>
    <property type="match status" value="1"/>
</dbReference>
<dbReference type="GO" id="GO:0000215">
    <property type="term" value="F:tRNA 2'-phosphotransferase activity"/>
    <property type="evidence" value="ECO:0007669"/>
    <property type="project" value="TreeGrafter"/>
</dbReference>
<dbReference type="HAMAP" id="MF_00299">
    <property type="entry name" value="KptA"/>
    <property type="match status" value="1"/>
</dbReference>
<comment type="function">
    <text evidence="4 5">Removes the 2'-phosphate from RNA via an intermediate in which the phosphate is ADP-ribosylated by NAD followed by a presumed transesterification to release the RNA and generate ADP-ribose 1''-2''-cyclic phosphate (APPR&gt;P). May function as an ADP-ribosylase.</text>
</comment>
<evidence type="ECO:0000256" key="3">
    <source>
        <dbReference type="ARBA" id="ARBA00023027"/>
    </source>
</evidence>
<dbReference type="PANTHER" id="PTHR12684:SF2">
    <property type="entry name" value="TRNA 2'-PHOSPHOTRANSFERASE 1"/>
    <property type="match status" value="1"/>
</dbReference>
<comment type="similarity">
    <text evidence="1 5">Belongs to the KptA/TPT1 family.</text>
</comment>
<dbReference type="NCBIfam" id="NF002014">
    <property type="entry name" value="PRK00819.1-4"/>
    <property type="match status" value="1"/>
</dbReference>
<evidence type="ECO:0000256" key="2">
    <source>
        <dbReference type="ARBA" id="ARBA00022679"/>
    </source>
</evidence>
<evidence type="ECO:0000256" key="5">
    <source>
        <dbReference type="HAMAP-Rule" id="MF_00299"/>
    </source>
</evidence>
<dbReference type="SUPFAM" id="SSF56399">
    <property type="entry name" value="ADP-ribosylation"/>
    <property type="match status" value="1"/>
</dbReference>